<proteinExistence type="predicted"/>
<dbReference type="EMBL" id="JAUSZS010000004">
    <property type="protein sequence ID" value="MDQ0935042.1"/>
    <property type="molecule type" value="Genomic_DNA"/>
</dbReference>
<feature type="compositionally biased region" description="Polar residues" evidence="1">
    <location>
        <begin position="1"/>
        <end position="12"/>
    </location>
</feature>
<accession>A0ABU0RV51</accession>
<sequence length="84" mass="9353">MLQDTQRTSAAQRDQGLDQHGRLHRHVQRAHDAGTRQRLGGGELPADRHQTGHLVLGKRDLLAAELGQREIGDLEVLPVVDSRH</sequence>
<evidence type="ECO:0000256" key="1">
    <source>
        <dbReference type="SAM" id="MobiDB-lite"/>
    </source>
</evidence>
<comment type="caution">
    <text evidence="2">The sequence shown here is derived from an EMBL/GenBank/DDBJ whole genome shotgun (WGS) entry which is preliminary data.</text>
</comment>
<keyword evidence="3" id="KW-1185">Reference proteome</keyword>
<evidence type="ECO:0000313" key="2">
    <source>
        <dbReference type="EMBL" id="MDQ0935042.1"/>
    </source>
</evidence>
<protein>
    <submittedName>
        <fullName evidence="2">Uncharacterized protein</fullName>
    </submittedName>
</protein>
<evidence type="ECO:0000313" key="3">
    <source>
        <dbReference type="Proteomes" id="UP001223072"/>
    </source>
</evidence>
<reference evidence="2 3" key="1">
    <citation type="submission" date="2023-07" db="EMBL/GenBank/DDBJ databases">
        <title>Comparative genomics of wheat-associated soil bacteria to identify genetic determinants of phenazine resistance.</title>
        <authorList>
            <person name="Mouncey N."/>
        </authorList>
    </citation>
    <scope>NUCLEOTIDE SEQUENCE [LARGE SCALE GENOMIC DNA]</scope>
    <source>
        <strain evidence="2 3">W2I16</strain>
    </source>
</reference>
<organism evidence="2 3">
    <name type="scientific">Streptomyces turgidiscabies</name>
    <dbReference type="NCBI Taxonomy" id="85558"/>
    <lineage>
        <taxon>Bacteria</taxon>
        <taxon>Bacillati</taxon>
        <taxon>Actinomycetota</taxon>
        <taxon>Actinomycetes</taxon>
        <taxon>Kitasatosporales</taxon>
        <taxon>Streptomycetaceae</taxon>
        <taxon>Streptomyces</taxon>
    </lineage>
</organism>
<feature type="region of interest" description="Disordered" evidence="1">
    <location>
        <begin position="1"/>
        <end position="51"/>
    </location>
</feature>
<gene>
    <name evidence="2" type="ORF">QFZ49_004982</name>
</gene>
<name>A0ABU0RV51_9ACTN</name>
<dbReference type="Proteomes" id="UP001223072">
    <property type="component" value="Unassembled WGS sequence"/>
</dbReference>